<dbReference type="PANTHER" id="PTHR24286">
    <property type="entry name" value="CYTOCHROME P450 26"/>
    <property type="match status" value="1"/>
</dbReference>
<dbReference type="Gene3D" id="1.10.630.10">
    <property type="entry name" value="Cytochrome P450"/>
    <property type="match status" value="1"/>
</dbReference>
<keyword evidence="5 13" id="KW-0812">Transmembrane</keyword>
<dbReference type="EMBL" id="LIHL02000003">
    <property type="protein sequence ID" value="KAF5476033.1"/>
    <property type="molecule type" value="Genomic_DNA"/>
</dbReference>
<dbReference type="Gramene" id="Jr03_23370_p1">
    <property type="protein sequence ID" value="cds.Jr03_23370_p1"/>
    <property type="gene ID" value="Jr03_23370"/>
</dbReference>
<evidence type="ECO:0000313" key="14">
    <source>
        <dbReference type="EMBL" id="KAF5476033.1"/>
    </source>
</evidence>
<keyword evidence="6 11" id="KW-0479">Metal-binding</keyword>
<dbReference type="GO" id="GO:0005506">
    <property type="term" value="F:iron ion binding"/>
    <property type="evidence" value="ECO:0007669"/>
    <property type="project" value="InterPro"/>
</dbReference>
<evidence type="ECO:0000256" key="8">
    <source>
        <dbReference type="ARBA" id="ARBA00023002"/>
    </source>
</evidence>
<comment type="caution">
    <text evidence="15">The sequence shown here is derived from an EMBL/GenBank/DDBJ whole genome shotgun (WGS) entry which is preliminary data.</text>
</comment>
<feature type="non-terminal residue" evidence="15">
    <location>
        <position position="1"/>
    </location>
</feature>
<keyword evidence="10 13" id="KW-0472">Membrane</keyword>
<evidence type="ECO:0000256" key="7">
    <source>
        <dbReference type="ARBA" id="ARBA00022989"/>
    </source>
</evidence>
<evidence type="ECO:0000256" key="6">
    <source>
        <dbReference type="ARBA" id="ARBA00022723"/>
    </source>
</evidence>
<dbReference type="SUPFAM" id="SSF48264">
    <property type="entry name" value="Cytochrome P450"/>
    <property type="match status" value="1"/>
</dbReference>
<feature type="binding site" description="axial binding residue" evidence="11">
    <location>
        <position position="454"/>
    </location>
    <ligand>
        <name>heme</name>
        <dbReference type="ChEBI" id="CHEBI:30413"/>
    </ligand>
    <ligandPart>
        <name>Fe</name>
        <dbReference type="ChEBI" id="CHEBI:18248"/>
    </ligandPart>
</feature>
<evidence type="ECO:0000256" key="9">
    <source>
        <dbReference type="ARBA" id="ARBA00023004"/>
    </source>
</evidence>
<dbReference type="GO" id="GO:0016705">
    <property type="term" value="F:oxidoreductase activity, acting on paired donors, with incorporation or reduction of molecular oxygen"/>
    <property type="evidence" value="ECO:0007669"/>
    <property type="project" value="InterPro"/>
</dbReference>
<keyword evidence="12" id="KW-0503">Monooxygenase</keyword>
<evidence type="ECO:0000256" key="3">
    <source>
        <dbReference type="ARBA" id="ARBA00010617"/>
    </source>
</evidence>
<feature type="transmembrane region" description="Helical" evidence="13">
    <location>
        <begin position="21"/>
        <end position="41"/>
    </location>
</feature>
<dbReference type="InterPro" id="IPR001128">
    <property type="entry name" value="Cyt_P450"/>
</dbReference>
<evidence type="ECO:0000256" key="12">
    <source>
        <dbReference type="RuleBase" id="RU000461"/>
    </source>
</evidence>
<accession>A0A834CZT0</accession>
<dbReference type="InterPro" id="IPR017972">
    <property type="entry name" value="Cyt_P450_CS"/>
</dbReference>
<dbReference type="GO" id="GO:0016020">
    <property type="term" value="C:membrane"/>
    <property type="evidence" value="ECO:0007669"/>
    <property type="project" value="UniProtKB-SubCell"/>
</dbReference>
<protein>
    <recommendedName>
        <fullName evidence="17">Beta-amyrin 11-oxidase-like</fullName>
    </recommendedName>
</protein>
<name>A0A834CZT0_JUGRE</name>
<proteinExistence type="inferred from homology"/>
<evidence type="ECO:0000256" key="13">
    <source>
        <dbReference type="SAM" id="Phobius"/>
    </source>
</evidence>
<evidence type="ECO:0000313" key="15">
    <source>
        <dbReference type="EMBL" id="KAF5476034.1"/>
    </source>
</evidence>
<keyword evidence="7 13" id="KW-1133">Transmembrane helix</keyword>
<dbReference type="GO" id="GO:0020037">
    <property type="term" value="F:heme binding"/>
    <property type="evidence" value="ECO:0007669"/>
    <property type="project" value="InterPro"/>
</dbReference>
<dbReference type="InterPro" id="IPR002401">
    <property type="entry name" value="Cyt_P450_E_grp-I"/>
</dbReference>
<reference evidence="15" key="1">
    <citation type="submission" date="2015-10" db="EMBL/GenBank/DDBJ databases">
        <authorList>
            <person name="Martinez-Garcia P.J."/>
            <person name="Crepeau M.W."/>
            <person name="Puiu D."/>
            <person name="Gonzalez-Ibeas D."/>
            <person name="Whalen J."/>
            <person name="Stevens K."/>
            <person name="Paul R."/>
            <person name="Butterfield T."/>
            <person name="Britton M."/>
            <person name="Reagan R."/>
            <person name="Chakraborty S."/>
            <person name="Walawage S.L."/>
            <person name="Vasquez-Gross H.A."/>
            <person name="Cardeno C."/>
            <person name="Famula R."/>
            <person name="Pratt K."/>
            <person name="Kuruganti S."/>
            <person name="Aradhya M.K."/>
            <person name="Leslie C.A."/>
            <person name="Dandekar A.M."/>
            <person name="Salzberg S.L."/>
            <person name="Wegrzyn J.L."/>
            <person name="Langley C.H."/>
            <person name="Neale D.B."/>
        </authorList>
    </citation>
    <scope>NUCLEOTIDE SEQUENCE</scope>
    <source>
        <tissue evidence="15">Leaves</tissue>
    </source>
</reference>
<dbReference type="Gramene" id="Jr03_23380_p1">
    <property type="protein sequence ID" value="cds.Jr03_23380_p1"/>
    <property type="gene ID" value="Jr03_23380"/>
</dbReference>
<evidence type="ECO:0000256" key="5">
    <source>
        <dbReference type="ARBA" id="ARBA00022692"/>
    </source>
</evidence>
<dbReference type="AlphaFoldDB" id="A0A834CZT0"/>
<evidence type="ECO:0008006" key="17">
    <source>
        <dbReference type="Google" id="ProtNLM"/>
    </source>
</evidence>
<evidence type="ECO:0000256" key="11">
    <source>
        <dbReference type="PIRSR" id="PIRSR602401-1"/>
    </source>
</evidence>
<evidence type="ECO:0000313" key="16">
    <source>
        <dbReference type="Proteomes" id="UP000619265"/>
    </source>
</evidence>
<keyword evidence="8 12" id="KW-0560">Oxidoreductase</keyword>
<comment type="subcellular location">
    <subcellularLocation>
        <location evidence="2">Membrane</location>
        <topology evidence="2">Single-pass membrane protein</topology>
    </subcellularLocation>
</comment>
<evidence type="ECO:0000256" key="2">
    <source>
        <dbReference type="ARBA" id="ARBA00004167"/>
    </source>
</evidence>
<dbReference type="PANTHER" id="PTHR24286:SF199">
    <property type="entry name" value="CYTOCHROME P450 88D6"/>
    <property type="match status" value="1"/>
</dbReference>
<dbReference type="PRINTS" id="PR00463">
    <property type="entry name" value="EP450I"/>
</dbReference>
<dbReference type="PRINTS" id="PR00385">
    <property type="entry name" value="P450"/>
</dbReference>
<dbReference type="GO" id="GO:0004497">
    <property type="term" value="F:monooxygenase activity"/>
    <property type="evidence" value="ECO:0007669"/>
    <property type="project" value="UniProtKB-KW"/>
</dbReference>
<reference evidence="15" key="2">
    <citation type="submission" date="2020-03" db="EMBL/GenBank/DDBJ databases">
        <title>Walnut 2.0.</title>
        <authorList>
            <person name="Marrano A."/>
            <person name="Britton M."/>
            <person name="Zimin A.V."/>
            <person name="Zaini P.A."/>
            <person name="Workman R."/>
            <person name="Puiu D."/>
            <person name="Bianco L."/>
            <person name="Allen B.J."/>
            <person name="Troggio M."/>
            <person name="Leslie C.A."/>
            <person name="Timp W."/>
            <person name="Dendekar A."/>
            <person name="Salzberg S.L."/>
            <person name="Neale D.B."/>
        </authorList>
    </citation>
    <scope>NUCLEOTIDE SEQUENCE</scope>
    <source>
        <tissue evidence="15">Leaves</tissue>
    </source>
</reference>
<keyword evidence="4 11" id="KW-0349">Heme</keyword>
<dbReference type="Pfam" id="PF00067">
    <property type="entry name" value="p450"/>
    <property type="match status" value="1"/>
</dbReference>
<dbReference type="PROSITE" id="PS00086">
    <property type="entry name" value="CYTOCHROME_P450"/>
    <property type="match status" value="1"/>
</dbReference>
<evidence type="ECO:0000256" key="1">
    <source>
        <dbReference type="ARBA" id="ARBA00001971"/>
    </source>
</evidence>
<dbReference type="EMBL" id="LIHL02000003">
    <property type="protein sequence ID" value="KAF5476034.1"/>
    <property type="molecule type" value="Genomic_DNA"/>
</dbReference>
<sequence>QGRIRAEWDRKVQKKKKMELNFLWQIVAVLLGGYAFVFWFLKKVNEWYYVGRLGKTEFPLPPGDMGWPFLGNMLSLFKCLRTGDPNHYIHHLISRYGKTGIYKTHIFGRPSIILCRPELNRRVLTNEETFGLGYPKSVFLLTGEKSLHNVMVAEHRRLRKLITSPLNGQEAIAMYIKHIEKNVIQFLDEWASMKKPIELVEELKKATFKITTFVFLGYIKESTFRATDTLFTDYRRGLMAPAINIPGFTFHKALKARNKLLKIIRSVLEEKKAMAKSNEPEGKKYMIDLLIDVEDEDGKHLDDEHIADLILTSLSAGFDGLSMGSLWGLMHLAGNPQVFKKATEEQEEIVSRRPSTQKGLILAEIKQMHYLAKVVDEMLRMTNTLALFRKAKIDVSINGYTIPKGWNVLAWNGAIHMDPTIYENPKNFDPSRWENMSVKQPGAFMPFGAGTRLCPGNELAKLVMTIFLHYFLLNYKMERINPESPLYYEQAPLPLDNGLVRFTKTT</sequence>
<evidence type="ECO:0000256" key="10">
    <source>
        <dbReference type="ARBA" id="ARBA00023136"/>
    </source>
</evidence>
<comment type="similarity">
    <text evidence="3 12">Belongs to the cytochrome P450 family.</text>
</comment>
<organism evidence="15 16">
    <name type="scientific">Juglans regia</name>
    <name type="common">English walnut</name>
    <dbReference type="NCBI Taxonomy" id="51240"/>
    <lineage>
        <taxon>Eukaryota</taxon>
        <taxon>Viridiplantae</taxon>
        <taxon>Streptophyta</taxon>
        <taxon>Embryophyta</taxon>
        <taxon>Tracheophyta</taxon>
        <taxon>Spermatophyta</taxon>
        <taxon>Magnoliopsida</taxon>
        <taxon>eudicotyledons</taxon>
        <taxon>Gunneridae</taxon>
        <taxon>Pentapetalae</taxon>
        <taxon>rosids</taxon>
        <taxon>fabids</taxon>
        <taxon>Fagales</taxon>
        <taxon>Juglandaceae</taxon>
        <taxon>Juglans</taxon>
    </lineage>
</organism>
<dbReference type="InterPro" id="IPR036396">
    <property type="entry name" value="Cyt_P450_sf"/>
</dbReference>
<dbReference type="Proteomes" id="UP000619265">
    <property type="component" value="Unassembled WGS sequence"/>
</dbReference>
<comment type="cofactor">
    <cofactor evidence="1 11">
        <name>heme</name>
        <dbReference type="ChEBI" id="CHEBI:30413"/>
    </cofactor>
</comment>
<keyword evidence="9 11" id="KW-0408">Iron</keyword>
<evidence type="ECO:0000256" key="4">
    <source>
        <dbReference type="ARBA" id="ARBA00022617"/>
    </source>
</evidence>
<gene>
    <name evidence="15" type="ORF">F2P56_007779</name>
    <name evidence="14" type="ORF">F2P56_007780</name>
</gene>